<dbReference type="Pfam" id="PF02996">
    <property type="entry name" value="Prefoldin"/>
    <property type="match status" value="1"/>
</dbReference>
<evidence type="ECO:0000313" key="1">
    <source>
        <dbReference type="EMBL" id="ODQ80695.1"/>
    </source>
</evidence>
<organism evidence="1 2">
    <name type="scientific">Babjeviella inositovora NRRL Y-12698</name>
    <dbReference type="NCBI Taxonomy" id="984486"/>
    <lineage>
        <taxon>Eukaryota</taxon>
        <taxon>Fungi</taxon>
        <taxon>Dikarya</taxon>
        <taxon>Ascomycota</taxon>
        <taxon>Saccharomycotina</taxon>
        <taxon>Pichiomycetes</taxon>
        <taxon>Serinales incertae sedis</taxon>
        <taxon>Babjeviella</taxon>
    </lineage>
</organism>
<dbReference type="SUPFAM" id="SSF46579">
    <property type="entry name" value="Prefoldin"/>
    <property type="match status" value="1"/>
</dbReference>
<proteinExistence type="predicted"/>
<sequence>MSNSAQVSVVGMDLSSSNSVFTEMNGTSINQDSLLIYKLNLERSIIEYSQVLEYISNGLEAGEHSYTEVLAPIDGEGREFWCQALTTPQGSIKVDIGGGVYMEMTALDAQAWILNTIKDLENKIKST</sequence>
<dbReference type="GeneID" id="30148270"/>
<name>A0A1E3QSL4_9ASCO</name>
<dbReference type="EMBL" id="KV454429">
    <property type="protein sequence ID" value="ODQ80695.1"/>
    <property type="molecule type" value="Genomic_DNA"/>
</dbReference>
<dbReference type="InterPro" id="IPR004127">
    <property type="entry name" value="Prefoldin_subunit_alpha"/>
</dbReference>
<reference evidence="2" key="1">
    <citation type="submission" date="2016-05" db="EMBL/GenBank/DDBJ databases">
        <title>Comparative genomics of biotechnologically important yeasts.</title>
        <authorList>
            <consortium name="DOE Joint Genome Institute"/>
            <person name="Riley R."/>
            <person name="Haridas S."/>
            <person name="Wolfe K.H."/>
            <person name="Lopes M.R."/>
            <person name="Hittinger C.T."/>
            <person name="Goker M."/>
            <person name="Salamov A."/>
            <person name="Wisecaver J."/>
            <person name="Long T.M."/>
            <person name="Aerts A.L."/>
            <person name="Barry K."/>
            <person name="Choi C."/>
            <person name="Clum A."/>
            <person name="Coughlan A.Y."/>
            <person name="Deshpande S."/>
            <person name="Douglass A.P."/>
            <person name="Hanson S.J."/>
            <person name="Klenk H.-P."/>
            <person name="Labutti K."/>
            <person name="Lapidus A."/>
            <person name="Lindquist E."/>
            <person name="Lipzen A."/>
            <person name="Meier-Kolthoff J.P."/>
            <person name="Ohm R.A."/>
            <person name="Otillar R.P."/>
            <person name="Pangilinan J."/>
            <person name="Peng Y."/>
            <person name="Rokas A."/>
            <person name="Rosa C.A."/>
            <person name="Scheuner C."/>
            <person name="Sibirny A.A."/>
            <person name="Slot J.C."/>
            <person name="Stielow J.B."/>
            <person name="Sun H."/>
            <person name="Kurtzman C.P."/>
            <person name="Blackwell M."/>
            <person name="Grigoriev I.V."/>
            <person name="Jeffries T.W."/>
        </authorList>
    </citation>
    <scope>NUCLEOTIDE SEQUENCE [LARGE SCALE GENOMIC DNA]</scope>
    <source>
        <strain evidence="2">NRRL Y-12698</strain>
    </source>
</reference>
<protein>
    <submittedName>
        <fullName evidence="1">Uncharacterized protein</fullName>
    </submittedName>
</protein>
<dbReference type="OrthoDB" id="3979599at2759"/>
<dbReference type="InterPro" id="IPR009053">
    <property type="entry name" value="Prefoldin"/>
</dbReference>
<dbReference type="Proteomes" id="UP000094336">
    <property type="component" value="Unassembled WGS sequence"/>
</dbReference>
<gene>
    <name evidence="1" type="ORF">BABINDRAFT_166294</name>
</gene>
<accession>A0A1E3QSL4</accession>
<dbReference type="AlphaFoldDB" id="A0A1E3QSL4"/>
<evidence type="ECO:0000313" key="2">
    <source>
        <dbReference type="Proteomes" id="UP000094336"/>
    </source>
</evidence>
<keyword evidence="2" id="KW-1185">Reference proteome</keyword>
<dbReference type="Gene3D" id="1.10.287.370">
    <property type="match status" value="1"/>
</dbReference>
<dbReference type="RefSeq" id="XP_018986023.1">
    <property type="nucleotide sequence ID" value="XM_019130417.1"/>
</dbReference>